<dbReference type="AlphaFoldDB" id="A0A397T7D8"/>
<comment type="caution">
    <text evidence="1">The sequence shown here is derived from an EMBL/GenBank/DDBJ whole genome shotgun (WGS) entry which is preliminary data.</text>
</comment>
<gene>
    <name evidence="1" type="ORF">C1645_822595</name>
</gene>
<evidence type="ECO:0000313" key="2">
    <source>
        <dbReference type="Proteomes" id="UP000265703"/>
    </source>
</evidence>
<protein>
    <submittedName>
        <fullName evidence="1">Uncharacterized protein</fullName>
    </submittedName>
</protein>
<dbReference type="STRING" id="658196.A0A397T7D8"/>
<name>A0A397T7D8_9GLOM</name>
<proteinExistence type="predicted"/>
<keyword evidence="2" id="KW-1185">Reference proteome</keyword>
<evidence type="ECO:0000313" key="1">
    <source>
        <dbReference type="EMBL" id="RIA91021.1"/>
    </source>
</evidence>
<reference evidence="1 2" key="1">
    <citation type="submission" date="2018-06" db="EMBL/GenBank/DDBJ databases">
        <title>Comparative genomics reveals the genomic features of Rhizophagus irregularis, R. cerebriforme, R. diaphanum and Gigaspora rosea, and their symbiotic lifestyle signature.</title>
        <authorList>
            <person name="Morin E."/>
            <person name="San Clemente H."/>
            <person name="Chen E.C.H."/>
            <person name="De La Providencia I."/>
            <person name="Hainaut M."/>
            <person name="Kuo A."/>
            <person name="Kohler A."/>
            <person name="Murat C."/>
            <person name="Tang N."/>
            <person name="Roy S."/>
            <person name="Loubradou J."/>
            <person name="Henrissat B."/>
            <person name="Grigoriev I.V."/>
            <person name="Corradi N."/>
            <person name="Roux C."/>
            <person name="Martin F.M."/>
        </authorList>
    </citation>
    <scope>NUCLEOTIDE SEQUENCE [LARGE SCALE GENOMIC DNA]</scope>
    <source>
        <strain evidence="1 2">DAOM 227022</strain>
    </source>
</reference>
<dbReference type="Proteomes" id="UP000265703">
    <property type="component" value="Unassembled WGS sequence"/>
</dbReference>
<sequence length="91" mass="11536">MSDIYKDLERIKALYEKEKYEKNRKRYQIDPSCLECYKVKEGTEPEWFKKFWRIFQKVILKAMDYNRNTIEKLARRDKKNWKELWKKEKSY</sequence>
<dbReference type="OrthoDB" id="2480621at2759"/>
<organism evidence="1 2">
    <name type="scientific">Glomus cerebriforme</name>
    <dbReference type="NCBI Taxonomy" id="658196"/>
    <lineage>
        <taxon>Eukaryota</taxon>
        <taxon>Fungi</taxon>
        <taxon>Fungi incertae sedis</taxon>
        <taxon>Mucoromycota</taxon>
        <taxon>Glomeromycotina</taxon>
        <taxon>Glomeromycetes</taxon>
        <taxon>Glomerales</taxon>
        <taxon>Glomeraceae</taxon>
        <taxon>Glomus</taxon>
    </lineage>
</organism>
<dbReference type="EMBL" id="QKYT01000164">
    <property type="protein sequence ID" value="RIA91021.1"/>
    <property type="molecule type" value="Genomic_DNA"/>
</dbReference>
<accession>A0A397T7D8</accession>